<dbReference type="STRING" id="74557.A0A1V9Z9B5"/>
<feature type="repeat" description="ANK" evidence="3">
    <location>
        <begin position="287"/>
        <end position="319"/>
    </location>
</feature>
<dbReference type="EMBL" id="JNBS01002175">
    <property type="protein sequence ID" value="OQR94596.1"/>
    <property type="molecule type" value="Genomic_DNA"/>
</dbReference>
<dbReference type="InterPro" id="IPR002110">
    <property type="entry name" value="Ankyrin_rpt"/>
</dbReference>
<dbReference type="Proteomes" id="UP000243217">
    <property type="component" value="Unassembled WGS sequence"/>
</dbReference>
<feature type="repeat" description="ANK" evidence="3">
    <location>
        <begin position="254"/>
        <end position="286"/>
    </location>
</feature>
<evidence type="ECO:0000313" key="5">
    <source>
        <dbReference type="Proteomes" id="UP000243217"/>
    </source>
</evidence>
<keyword evidence="5" id="KW-1185">Reference proteome</keyword>
<dbReference type="PANTHER" id="PTHR24126:SF14">
    <property type="entry name" value="ANK_REP_REGION DOMAIN-CONTAINING PROTEIN"/>
    <property type="match status" value="1"/>
</dbReference>
<dbReference type="PANTHER" id="PTHR24126">
    <property type="entry name" value="ANKYRIN REPEAT, PH AND SEC7 DOMAIN CONTAINING PROTEIN SECG-RELATED"/>
    <property type="match status" value="1"/>
</dbReference>
<accession>A0A1V9Z9B5</accession>
<feature type="repeat" description="ANK" evidence="3">
    <location>
        <begin position="523"/>
        <end position="555"/>
    </location>
</feature>
<evidence type="ECO:0000313" key="4">
    <source>
        <dbReference type="EMBL" id="OQR94596.1"/>
    </source>
</evidence>
<organism evidence="4 5">
    <name type="scientific">Thraustotheca clavata</name>
    <dbReference type="NCBI Taxonomy" id="74557"/>
    <lineage>
        <taxon>Eukaryota</taxon>
        <taxon>Sar</taxon>
        <taxon>Stramenopiles</taxon>
        <taxon>Oomycota</taxon>
        <taxon>Saprolegniomycetes</taxon>
        <taxon>Saprolegniales</taxon>
        <taxon>Achlyaceae</taxon>
        <taxon>Thraustotheca</taxon>
    </lineage>
</organism>
<dbReference type="AlphaFoldDB" id="A0A1V9Z9B5"/>
<dbReference type="PROSITE" id="PS50088">
    <property type="entry name" value="ANK_REPEAT"/>
    <property type="match status" value="9"/>
</dbReference>
<gene>
    <name evidence="4" type="ORF">THRCLA_08138</name>
</gene>
<dbReference type="Pfam" id="PF13637">
    <property type="entry name" value="Ank_4"/>
    <property type="match status" value="1"/>
</dbReference>
<protein>
    <submittedName>
        <fullName evidence="4">Ankyrin 2,3/unc44</fullName>
    </submittedName>
</protein>
<feature type="repeat" description="ANK" evidence="3">
    <location>
        <begin position="589"/>
        <end position="621"/>
    </location>
</feature>
<reference evidence="4 5" key="1">
    <citation type="journal article" date="2014" name="Genome Biol. Evol.">
        <title>The secreted proteins of Achlya hypogyna and Thraustotheca clavata identify the ancestral oomycete secretome and reveal gene acquisitions by horizontal gene transfer.</title>
        <authorList>
            <person name="Misner I."/>
            <person name="Blouin N."/>
            <person name="Leonard G."/>
            <person name="Richards T.A."/>
            <person name="Lane C.E."/>
        </authorList>
    </citation>
    <scope>NUCLEOTIDE SEQUENCE [LARGE SCALE GENOMIC DNA]</scope>
    <source>
        <strain evidence="4 5">ATCC 34112</strain>
    </source>
</reference>
<keyword evidence="1" id="KW-0677">Repeat</keyword>
<dbReference type="SMART" id="SM00248">
    <property type="entry name" value="ANK"/>
    <property type="match status" value="19"/>
</dbReference>
<dbReference type="PROSITE" id="PS50297">
    <property type="entry name" value="ANK_REP_REGION"/>
    <property type="match status" value="7"/>
</dbReference>
<feature type="repeat" description="ANK" evidence="3">
    <location>
        <begin position="8"/>
        <end position="40"/>
    </location>
</feature>
<sequence>MTSENPEDIYKELRIAVAQGKYDLVSKLLHDGADVNYQKLDGKTKGWTLLHGAAFTGKEEIVNLLIENNATIDLKDEMGKTPLMLAIERRQNKVADILFLECVKLGNRQQVMIYLKNKDNDKMKLQEALCEAVRRQNALMVSLLLAFYEVENEDSNTLLEIAVEKGNSLIVQLLLENNEKRKHQMLSTGVSLLYMACANGHDKLIPLLITKENANGDNDENGSPLYMAAEKDFTKVVEELLKSSHVDVDFVHKSKATALHTAAENGHLAIVSIMLENKAKVDVLNEINETPLHLASRAGNAEIVALLIGNGANINAKSNDDNTPLHEAAKHGHNSILRILLKAKADTSLTNQNGETAEEIVRSKECINIDIESAFLEASNENELIAAVKEGDDEKIRQLLDVQICPNLIDPNNDNDPLLHTAIELGNEKVLCALIQSTDIDLNILNKNQTNSTAIGNLSMVVRLLLAKPSIAKKHEMLLQKMFKLTSTRSKYHHFIDIVVKNKTQLLEQLLENGADPNTSDEARTSLLHVASRNDCVEMIKLLIKYKARIDAQDMNQRTPLYLACDNCHINAAQELVNLGANVNRPDQRGNSPLHAAIINNHTELAKLLLNHASIMSNQPNEDEMIPLQLAAENGMAEVVQKLIRDQKYLNRQNKRGETALLLATGDTPLHAAVINDNKQIIEQLLKKGANINQPNKRGLTPQMLCAKHLLELFERAKIEKTKSIVKAELLAQGADCNAIDENGDSLLHLAVQNENLKIVCLLSTQPTINFDQRNKDNMIPQALALKLCNSKIARCLFDASNVDVIEACDAIKVENQLCMNQGLVQYTKEQ</sequence>
<evidence type="ECO:0000256" key="3">
    <source>
        <dbReference type="PROSITE-ProRule" id="PRU00023"/>
    </source>
</evidence>
<dbReference type="Pfam" id="PF12796">
    <property type="entry name" value="Ank_2"/>
    <property type="match status" value="3"/>
</dbReference>
<dbReference type="Gene3D" id="1.25.40.20">
    <property type="entry name" value="Ankyrin repeat-containing domain"/>
    <property type="match status" value="9"/>
</dbReference>
<feature type="repeat" description="ANK" evidence="3">
    <location>
        <begin position="45"/>
        <end position="77"/>
    </location>
</feature>
<feature type="repeat" description="ANK" evidence="3">
    <location>
        <begin position="556"/>
        <end position="588"/>
    </location>
</feature>
<comment type="caution">
    <text evidence="4">The sequence shown here is derived from an EMBL/GenBank/DDBJ whole genome shotgun (WGS) entry which is preliminary data.</text>
</comment>
<name>A0A1V9Z9B5_9STRA</name>
<dbReference type="PRINTS" id="PR01415">
    <property type="entry name" value="ANKYRIN"/>
</dbReference>
<feature type="repeat" description="ANK" evidence="3">
    <location>
        <begin position="665"/>
        <end position="697"/>
    </location>
</feature>
<dbReference type="InterPro" id="IPR036770">
    <property type="entry name" value="Ankyrin_rpt-contain_sf"/>
</dbReference>
<dbReference type="OrthoDB" id="539213at2759"/>
<dbReference type="SUPFAM" id="SSF48403">
    <property type="entry name" value="Ankyrin repeat"/>
    <property type="match status" value="3"/>
</dbReference>
<evidence type="ECO:0000256" key="2">
    <source>
        <dbReference type="ARBA" id="ARBA00023043"/>
    </source>
</evidence>
<keyword evidence="2 3" id="KW-0040">ANK repeat</keyword>
<evidence type="ECO:0000256" key="1">
    <source>
        <dbReference type="ARBA" id="ARBA00022737"/>
    </source>
</evidence>
<dbReference type="Pfam" id="PF00023">
    <property type="entry name" value="Ank"/>
    <property type="match status" value="3"/>
</dbReference>
<proteinExistence type="predicted"/>
<feature type="repeat" description="ANK" evidence="3">
    <location>
        <begin position="320"/>
        <end position="352"/>
    </location>
</feature>